<dbReference type="SFLD" id="SFLDS00003">
    <property type="entry name" value="Haloacid_Dehalogenase"/>
    <property type="match status" value="1"/>
</dbReference>
<dbReference type="InterPro" id="IPR006439">
    <property type="entry name" value="HAD-SF_hydro_IA"/>
</dbReference>
<dbReference type="Proteomes" id="UP001209922">
    <property type="component" value="Unassembled WGS sequence"/>
</dbReference>
<organism evidence="1 2">
    <name type="scientific">Xanthomonas chitinilytica</name>
    <dbReference type="NCBI Taxonomy" id="2989819"/>
    <lineage>
        <taxon>Bacteria</taxon>
        <taxon>Pseudomonadati</taxon>
        <taxon>Pseudomonadota</taxon>
        <taxon>Gammaproteobacteria</taxon>
        <taxon>Lysobacterales</taxon>
        <taxon>Lysobacteraceae</taxon>
        <taxon>Xanthomonas</taxon>
    </lineage>
</organism>
<sequence>MPGTAASALPALAHCRHWVFDMDGTLTLPVHDFDLIRRELGIPADADILHHLAEIPAAEARAKRAWLLRHERALAEAAIAAPGALELVRALHAAGCRLGLLTRNARELAQVTLAAIGLEGGFPEAEIVGRDDGLPKPHPAGLLGFAERWRVAPARMLMVGDHRYDLACGRAAGVATVLVNMPQNPWPGLADWHLRDCGALLARWREAAPVR</sequence>
<gene>
    <name evidence="1" type="ORF">OK345_03850</name>
</gene>
<dbReference type="PANTHER" id="PTHR43885">
    <property type="entry name" value="HALOACID DEHALOGENASE-LIKE HYDROLASE"/>
    <property type="match status" value="1"/>
</dbReference>
<dbReference type="PANTHER" id="PTHR43885:SF1">
    <property type="entry name" value="SUPERFAMILY HYDROLASE, PUTATIVE (AFU_ORTHOLOGUE AFUA_4G13290)-RELATED"/>
    <property type="match status" value="1"/>
</dbReference>
<dbReference type="Pfam" id="PF00702">
    <property type="entry name" value="Hydrolase"/>
    <property type="match status" value="1"/>
</dbReference>
<dbReference type="InterPro" id="IPR023214">
    <property type="entry name" value="HAD_sf"/>
</dbReference>
<keyword evidence="2" id="KW-1185">Reference proteome</keyword>
<accession>A0ABT3JT81</accession>
<dbReference type="CDD" id="cd01427">
    <property type="entry name" value="HAD_like"/>
    <property type="match status" value="1"/>
</dbReference>
<dbReference type="Gene3D" id="3.40.50.1000">
    <property type="entry name" value="HAD superfamily/HAD-like"/>
    <property type="match status" value="1"/>
</dbReference>
<reference evidence="1 2" key="1">
    <citation type="submission" date="2022-10" db="EMBL/GenBank/DDBJ databases">
        <title>Xanthomonas sp. H13-6.</title>
        <authorList>
            <person name="Liu X."/>
            <person name="Deng Z."/>
            <person name="Jiang Y."/>
            <person name="Yu T."/>
            <person name="Ai J."/>
        </authorList>
    </citation>
    <scope>NUCLEOTIDE SEQUENCE [LARGE SCALE GENOMIC DNA]</scope>
    <source>
        <strain evidence="1 2">H13-6</strain>
    </source>
</reference>
<protein>
    <submittedName>
        <fullName evidence="1">HAD family hydrolase</fullName>
    </submittedName>
</protein>
<dbReference type="EMBL" id="JAPCHY010000002">
    <property type="protein sequence ID" value="MCW4471640.1"/>
    <property type="molecule type" value="Genomic_DNA"/>
</dbReference>
<comment type="caution">
    <text evidence="1">The sequence shown here is derived from an EMBL/GenBank/DDBJ whole genome shotgun (WGS) entry which is preliminary data.</text>
</comment>
<evidence type="ECO:0000313" key="1">
    <source>
        <dbReference type="EMBL" id="MCW4471640.1"/>
    </source>
</evidence>
<dbReference type="SUPFAM" id="SSF56784">
    <property type="entry name" value="HAD-like"/>
    <property type="match status" value="1"/>
</dbReference>
<dbReference type="GO" id="GO:0016787">
    <property type="term" value="F:hydrolase activity"/>
    <property type="evidence" value="ECO:0007669"/>
    <property type="project" value="UniProtKB-KW"/>
</dbReference>
<evidence type="ECO:0000313" key="2">
    <source>
        <dbReference type="Proteomes" id="UP001209922"/>
    </source>
</evidence>
<dbReference type="Gene3D" id="1.10.260.80">
    <property type="match status" value="1"/>
</dbReference>
<dbReference type="RefSeq" id="WP_265126585.1">
    <property type="nucleotide sequence ID" value="NZ_JAPCHY010000002.1"/>
</dbReference>
<dbReference type="SFLD" id="SFLDG01129">
    <property type="entry name" value="C1.5:_HAD__Beta-PGM__Phosphata"/>
    <property type="match status" value="1"/>
</dbReference>
<dbReference type="NCBIfam" id="TIGR01549">
    <property type="entry name" value="HAD-SF-IA-v1"/>
    <property type="match status" value="1"/>
</dbReference>
<dbReference type="InterPro" id="IPR036412">
    <property type="entry name" value="HAD-like_sf"/>
</dbReference>
<keyword evidence="1" id="KW-0378">Hydrolase</keyword>
<proteinExistence type="predicted"/>
<name>A0ABT3JT81_9XANT</name>